<proteinExistence type="inferred from homology"/>
<dbReference type="CDD" id="cd00305">
    <property type="entry name" value="Cu-Zn_Superoxide_Dismutase"/>
    <property type="match status" value="1"/>
</dbReference>
<evidence type="ECO:0000313" key="6">
    <source>
        <dbReference type="EMBL" id="KGX89604.1"/>
    </source>
</evidence>
<dbReference type="InterPro" id="IPR018152">
    <property type="entry name" value="SOD_Cu/Zn_BS"/>
</dbReference>
<keyword evidence="3" id="KW-0479">Metal-binding</keyword>
<dbReference type="InterPro" id="IPR024134">
    <property type="entry name" value="SOD_Cu/Zn_/chaperone"/>
</dbReference>
<dbReference type="AlphaFoldDB" id="A0A0A5GC71"/>
<dbReference type="PANTHER" id="PTHR10003">
    <property type="entry name" value="SUPEROXIDE DISMUTASE CU-ZN -RELATED"/>
    <property type="match status" value="1"/>
</dbReference>
<comment type="function">
    <text evidence="2">Destroys radicals which are normally produced within the cells and which are toxic to biological systems. May play a role in favoring mycobacterial survival in phagocytes.</text>
</comment>
<gene>
    <name evidence="6" type="ORF">N781_07530</name>
</gene>
<dbReference type="Pfam" id="PF00080">
    <property type="entry name" value="Sod_Cu"/>
    <property type="match status" value="1"/>
</dbReference>
<evidence type="ECO:0000259" key="5">
    <source>
        <dbReference type="Pfam" id="PF00080"/>
    </source>
</evidence>
<dbReference type="RefSeq" id="WP_026801382.1">
    <property type="nucleotide sequence ID" value="NZ_AULI01000016.1"/>
</dbReference>
<evidence type="ECO:0000256" key="4">
    <source>
        <dbReference type="SAM" id="MobiDB-lite"/>
    </source>
</evidence>
<sequence>MKKRYVSAFLTGVLVLGGCMNENRSSLEVQMYNASGDAIGTATLGEQSDGVGVKVSVTGLKPGLHGIHIHEFAKCEGPDFKTAGNHFNPDGKLHGLMNPEGAHVGDLPNIEADGSGLAEAELVVQGATMKDGKKSLLRDEGTSIIIHENQDDGVSQPGGNAGERIACGVISMKEKNGENPPSDPTETGDQKEKES</sequence>
<evidence type="ECO:0000313" key="7">
    <source>
        <dbReference type="Proteomes" id="UP000030528"/>
    </source>
</evidence>
<dbReference type="InterPro" id="IPR001424">
    <property type="entry name" value="SOD_Cu_Zn_dom"/>
</dbReference>
<protein>
    <recommendedName>
        <fullName evidence="3">Superoxide dismutase [Cu-Zn]</fullName>
        <ecNumber evidence="3">1.15.1.1</ecNumber>
    </recommendedName>
</protein>
<feature type="domain" description="Superoxide dismutase copper/zinc binding" evidence="5">
    <location>
        <begin position="40"/>
        <end position="170"/>
    </location>
</feature>
<dbReference type="PRINTS" id="PR00068">
    <property type="entry name" value="CUZNDISMTASE"/>
</dbReference>
<evidence type="ECO:0000256" key="3">
    <source>
        <dbReference type="RuleBase" id="RU000393"/>
    </source>
</evidence>
<reference evidence="6 7" key="1">
    <citation type="submission" date="2013-08" db="EMBL/GenBank/DDBJ databases">
        <authorList>
            <person name="Huang J."/>
            <person name="Wang G."/>
        </authorList>
    </citation>
    <scope>NUCLEOTIDE SEQUENCE [LARGE SCALE GENOMIC DNA]</scope>
    <source>
        <strain evidence="6 7">JSM 076056</strain>
    </source>
</reference>
<dbReference type="Proteomes" id="UP000030528">
    <property type="component" value="Unassembled WGS sequence"/>
</dbReference>
<keyword evidence="3" id="KW-0560">Oxidoreductase</keyword>
<comment type="cofactor">
    <cofactor evidence="3">
        <name>Zn(2+)</name>
        <dbReference type="ChEBI" id="CHEBI:29105"/>
    </cofactor>
    <text evidence="3">Binds 1 zinc ion per subunit.</text>
</comment>
<dbReference type="SUPFAM" id="SSF49329">
    <property type="entry name" value="Cu,Zn superoxide dismutase-like"/>
    <property type="match status" value="1"/>
</dbReference>
<keyword evidence="3" id="KW-0862">Zinc</keyword>
<comment type="catalytic activity">
    <reaction evidence="3">
        <text>2 superoxide + 2 H(+) = H2O2 + O2</text>
        <dbReference type="Rhea" id="RHEA:20696"/>
        <dbReference type="ChEBI" id="CHEBI:15378"/>
        <dbReference type="ChEBI" id="CHEBI:15379"/>
        <dbReference type="ChEBI" id="CHEBI:16240"/>
        <dbReference type="ChEBI" id="CHEBI:18421"/>
        <dbReference type="EC" id="1.15.1.1"/>
    </reaction>
</comment>
<name>A0A0A5GC71_9BACI</name>
<evidence type="ECO:0000256" key="2">
    <source>
        <dbReference type="ARBA" id="ARBA00024900"/>
    </source>
</evidence>
<dbReference type="PROSITE" id="PS51257">
    <property type="entry name" value="PROKAR_LIPOPROTEIN"/>
    <property type="match status" value="1"/>
</dbReference>
<comment type="similarity">
    <text evidence="1 3">Belongs to the Cu-Zn superoxide dismutase family.</text>
</comment>
<dbReference type="InterPro" id="IPR036423">
    <property type="entry name" value="SOD-like_Cu/Zn_dom_sf"/>
</dbReference>
<dbReference type="EMBL" id="AVPE01000021">
    <property type="protein sequence ID" value="KGX89604.1"/>
    <property type="molecule type" value="Genomic_DNA"/>
</dbReference>
<comment type="caution">
    <text evidence="6">The sequence shown here is derived from an EMBL/GenBank/DDBJ whole genome shotgun (WGS) entry which is preliminary data.</text>
</comment>
<dbReference type="EC" id="1.15.1.1" evidence="3"/>
<dbReference type="PROSITE" id="PS00332">
    <property type="entry name" value="SOD_CU_ZN_2"/>
    <property type="match status" value="1"/>
</dbReference>
<comment type="cofactor">
    <cofactor evidence="3">
        <name>Cu cation</name>
        <dbReference type="ChEBI" id="CHEBI:23378"/>
    </cofactor>
    <text evidence="3">Binds 1 copper ion per subunit.</text>
</comment>
<evidence type="ECO:0000256" key="1">
    <source>
        <dbReference type="ARBA" id="ARBA00010457"/>
    </source>
</evidence>
<dbReference type="GO" id="GO:0004784">
    <property type="term" value="F:superoxide dismutase activity"/>
    <property type="evidence" value="ECO:0007669"/>
    <property type="project" value="UniProtKB-EC"/>
</dbReference>
<keyword evidence="3" id="KW-0186">Copper</keyword>
<dbReference type="eggNOG" id="COG2032">
    <property type="taxonomic scope" value="Bacteria"/>
</dbReference>
<organism evidence="6 7">
    <name type="scientific">Pontibacillus halophilus JSM 076056 = DSM 19796</name>
    <dbReference type="NCBI Taxonomy" id="1385510"/>
    <lineage>
        <taxon>Bacteria</taxon>
        <taxon>Bacillati</taxon>
        <taxon>Bacillota</taxon>
        <taxon>Bacilli</taxon>
        <taxon>Bacillales</taxon>
        <taxon>Bacillaceae</taxon>
        <taxon>Pontibacillus</taxon>
    </lineage>
</organism>
<dbReference type="STRING" id="1385510.GCA_000425205_03160"/>
<keyword evidence="7" id="KW-1185">Reference proteome</keyword>
<dbReference type="Gene3D" id="2.60.40.200">
    <property type="entry name" value="Superoxide dismutase, copper/zinc binding domain"/>
    <property type="match status" value="1"/>
</dbReference>
<feature type="region of interest" description="Disordered" evidence="4">
    <location>
        <begin position="170"/>
        <end position="195"/>
    </location>
</feature>
<accession>A0A0A5GC71</accession>
<dbReference type="GO" id="GO:0005507">
    <property type="term" value="F:copper ion binding"/>
    <property type="evidence" value="ECO:0007669"/>
    <property type="project" value="InterPro"/>
</dbReference>